<reference evidence="2" key="2">
    <citation type="submission" date="2021-01" db="UniProtKB">
        <authorList>
            <consortium name="EnsemblMetazoa"/>
        </authorList>
    </citation>
    <scope>IDENTIFICATION</scope>
</reference>
<dbReference type="InParanoid" id="A0A7M7GFX7"/>
<accession>A0A7M7GFX7</accession>
<evidence type="ECO:0000256" key="1">
    <source>
        <dbReference type="SAM" id="MobiDB-lite"/>
    </source>
</evidence>
<organism evidence="2 3">
    <name type="scientific">Strongylocentrotus purpuratus</name>
    <name type="common">Purple sea urchin</name>
    <dbReference type="NCBI Taxonomy" id="7668"/>
    <lineage>
        <taxon>Eukaryota</taxon>
        <taxon>Metazoa</taxon>
        <taxon>Echinodermata</taxon>
        <taxon>Eleutherozoa</taxon>
        <taxon>Echinozoa</taxon>
        <taxon>Echinoidea</taxon>
        <taxon>Euechinoidea</taxon>
        <taxon>Echinacea</taxon>
        <taxon>Camarodonta</taxon>
        <taxon>Echinidea</taxon>
        <taxon>Strongylocentrotidae</taxon>
        <taxon>Strongylocentrotus</taxon>
    </lineage>
</organism>
<feature type="region of interest" description="Disordered" evidence="1">
    <location>
        <begin position="72"/>
        <end position="154"/>
    </location>
</feature>
<keyword evidence="3" id="KW-1185">Reference proteome</keyword>
<feature type="compositionally biased region" description="Acidic residues" evidence="1">
    <location>
        <begin position="332"/>
        <end position="343"/>
    </location>
</feature>
<feature type="compositionally biased region" description="Polar residues" evidence="1">
    <location>
        <begin position="248"/>
        <end position="260"/>
    </location>
</feature>
<evidence type="ECO:0000313" key="3">
    <source>
        <dbReference type="Proteomes" id="UP000007110"/>
    </source>
</evidence>
<protein>
    <submittedName>
        <fullName evidence="2">Uncharacterized protein</fullName>
    </submittedName>
</protein>
<feature type="compositionally biased region" description="Acidic residues" evidence="1">
    <location>
        <begin position="276"/>
        <end position="286"/>
    </location>
</feature>
<dbReference type="Proteomes" id="UP000007110">
    <property type="component" value="Unassembled WGS sequence"/>
</dbReference>
<dbReference type="RefSeq" id="XP_003726432.1">
    <property type="nucleotide sequence ID" value="XM_003726384.3"/>
</dbReference>
<reference evidence="3" key="1">
    <citation type="submission" date="2015-02" db="EMBL/GenBank/DDBJ databases">
        <title>Genome sequencing for Strongylocentrotus purpuratus.</title>
        <authorList>
            <person name="Murali S."/>
            <person name="Liu Y."/>
            <person name="Vee V."/>
            <person name="English A."/>
            <person name="Wang M."/>
            <person name="Skinner E."/>
            <person name="Han Y."/>
            <person name="Muzny D.M."/>
            <person name="Worley K.C."/>
            <person name="Gibbs R.A."/>
        </authorList>
    </citation>
    <scope>NUCLEOTIDE SEQUENCE</scope>
</reference>
<dbReference type="EnsemblMetazoa" id="XM_003726384">
    <property type="protein sequence ID" value="XP_003726432"/>
    <property type="gene ID" value="LOC100893447"/>
</dbReference>
<dbReference type="GeneID" id="100893447"/>
<dbReference type="OrthoDB" id="10413155at2759"/>
<feature type="region of interest" description="Disordered" evidence="1">
    <location>
        <begin position="231"/>
        <end position="296"/>
    </location>
</feature>
<dbReference type="OMA" id="EDGNHIE"/>
<sequence length="451" mass="50843">MEKHRPIWARGLTATELDQRQEQARVKNHGQQVLLESKLGKLDLREKRSVKDIRRKTENMLELLQNIQSSTLRLGPYDRPGSTTTTSGGLRDPTPQPEDKARLMPLGHVWEESSSSGESPEYDDDSISSRTSASDFHLPRLQSANPATPKFNTRRRFSANDALAQSLKRFNAYKSNLGRFPSTEAIDENDNVVVRPPSTSKQSRRNSQQRLHVEDDEVNCVGSRSLCSSRRDLESISSQGDERPSRVSFKSQSGISSLRQLSEGMAVDGGIRKAEEDQDSPNDEIDAINSANKNSSTAPFISRSLSVLAPEFLPIIRAQTRSGKRPDKEDDHENDDDDVNDDVGDVSIVVPFHHKTERSLNMARRQSLAMKPATFRNLDIRRKSSPDVLASTITLNQRVLLRSRQMPTKSLPTSPRWNRSDNVDLQLKIKNFLDKTDSFIQSGERSQREDE</sequence>
<feature type="compositionally biased region" description="Polar residues" evidence="1">
    <location>
        <begin position="197"/>
        <end position="210"/>
    </location>
</feature>
<dbReference type="KEGG" id="spu:100893447"/>
<name>A0A7M7GFX7_STRPU</name>
<proteinExistence type="predicted"/>
<feature type="region of interest" description="Disordered" evidence="1">
    <location>
        <begin position="188"/>
        <end position="216"/>
    </location>
</feature>
<feature type="region of interest" description="Disordered" evidence="1">
    <location>
        <begin position="318"/>
        <end position="343"/>
    </location>
</feature>
<feature type="compositionally biased region" description="Basic and acidic residues" evidence="1">
    <location>
        <begin position="231"/>
        <end position="245"/>
    </location>
</feature>
<dbReference type="AlphaFoldDB" id="A0A7M7GFX7"/>
<evidence type="ECO:0000313" key="2">
    <source>
        <dbReference type="EnsemblMetazoa" id="XP_003726432"/>
    </source>
</evidence>